<dbReference type="RefSeq" id="WP_229746775.1">
    <property type="nucleotide sequence ID" value="NZ_BMDJ01000011.1"/>
</dbReference>
<keyword evidence="2" id="KW-1185">Reference proteome</keyword>
<dbReference type="Pfam" id="PF07617">
    <property type="entry name" value="DUF1579"/>
    <property type="match status" value="1"/>
</dbReference>
<dbReference type="Proteomes" id="UP000645390">
    <property type="component" value="Unassembled WGS sequence"/>
</dbReference>
<gene>
    <name evidence="1" type="ORF">GCM10008119_32590</name>
</gene>
<proteinExistence type="predicted"/>
<organism evidence="1 2">
    <name type="scientific">Pedobacter mendelii</name>
    <dbReference type="NCBI Taxonomy" id="1908240"/>
    <lineage>
        <taxon>Bacteria</taxon>
        <taxon>Pseudomonadati</taxon>
        <taxon>Bacteroidota</taxon>
        <taxon>Sphingobacteriia</taxon>
        <taxon>Sphingobacteriales</taxon>
        <taxon>Sphingobacteriaceae</taxon>
        <taxon>Pedobacter</taxon>
    </lineage>
</organism>
<accession>A0ABQ2BPI7</accession>
<evidence type="ECO:0000313" key="2">
    <source>
        <dbReference type="Proteomes" id="UP000645390"/>
    </source>
</evidence>
<sequence>MKGNTKTWFEKDVLPDELSIVGQISSILGNRFIYYNYEGTLKGKFFEGKMFIGFNIPYN</sequence>
<dbReference type="EMBL" id="BMDJ01000011">
    <property type="protein sequence ID" value="GGI28427.1"/>
    <property type="molecule type" value="Genomic_DNA"/>
</dbReference>
<dbReference type="InterPro" id="IPR011473">
    <property type="entry name" value="DUF1579"/>
</dbReference>
<comment type="caution">
    <text evidence="1">The sequence shown here is derived from an EMBL/GenBank/DDBJ whole genome shotgun (WGS) entry which is preliminary data.</text>
</comment>
<protein>
    <submittedName>
        <fullName evidence="1">Uncharacterized protein</fullName>
    </submittedName>
</protein>
<evidence type="ECO:0000313" key="1">
    <source>
        <dbReference type="EMBL" id="GGI28427.1"/>
    </source>
</evidence>
<reference evidence="2" key="1">
    <citation type="journal article" date="2019" name="Int. J. Syst. Evol. Microbiol.">
        <title>The Global Catalogue of Microorganisms (GCM) 10K type strain sequencing project: providing services to taxonomists for standard genome sequencing and annotation.</title>
        <authorList>
            <consortium name="The Broad Institute Genomics Platform"/>
            <consortium name="The Broad Institute Genome Sequencing Center for Infectious Disease"/>
            <person name="Wu L."/>
            <person name="Ma J."/>
        </authorList>
    </citation>
    <scope>NUCLEOTIDE SEQUENCE [LARGE SCALE GENOMIC DNA]</scope>
    <source>
        <strain evidence="2">CCM 8939</strain>
    </source>
</reference>
<name>A0ABQ2BPI7_9SPHI</name>